<dbReference type="Proteomes" id="UP000501094">
    <property type="component" value="Chromosome"/>
</dbReference>
<dbReference type="SMART" id="SM00849">
    <property type="entry name" value="Lactamase_B"/>
    <property type="match status" value="1"/>
</dbReference>
<dbReference type="Pfam" id="PF22505">
    <property type="entry name" value="RNase_J_b_CASP"/>
    <property type="match status" value="1"/>
</dbReference>
<keyword evidence="5" id="KW-0269">Exonuclease</keyword>
<evidence type="ECO:0000256" key="1">
    <source>
        <dbReference type="ARBA" id="ARBA00022722"/>
    </source>
</evidence>
<dbReference type="RefSeq" id="WP_168606348.1">
    <property type="nucleotide sequence ID" value="NZ_CP038852.1"/>
</dbReference>
<dbReference type="Pfam" id="PF00753">
    <property type="entry name" value="Lactamase_B"/>
    <property type="match status" value="1"/>
</dbReference>
<evidence type="ECO:0000256" key="6">
    <source>
        <dbReference type="ARBA" id="ARBA00022884"/>
    </source>
</evidence>
<dbReference type="KEGG" id="peg:E5R92_01485"/>
<keyword evidence="4" id="KW-0862">Zinc</keyword>
<dbReference type="Gene3D" id="3.40.50.10710">
    <property type="entry name" value="Metallo-hydrolase/oxidoreductase"/>
    <property type="match status" value="1"/>
</dbReference>
<reference evidence="8 9" key="1">
    <citation type="journal article" date="2020" name="Nat. Microbiol.">
        <title>Lysogenic host-virus interactions in SAR11 marine bacteria.</title>
        <authorList>
            <person name="Morris R.M."/>
            <person name="Cain K.R."/>
            <person name="Hvorecny K.L."/>
            <person name="Kollman J.M."/>
        </authorList>
    </citation>
    <scope>NUCLEOTIDE SEQUENCE [LARGE SCALE GENOMIC DNA]</scope>
    <source>
        <strain evidence="8 9">NP1</strain>
    </source>
</reference>
<dbReference type="GO" id="GO:0003723">
    <property type="term" value="F:RNA binding"/>
    <property type="evidence" value="ECO:0007669"/>
    <property type="project" value="UniProtKB-KW"/>
</dbReference>
<evidence type="ECO:0000256" key="4">
    <source>
        <dbReference type="ARBA" id="ARBA00022833"/>
    </source>
</evidence>
<proteinExistence type="predicted"/>
<feature type="domain" description="Metallo-beta-lactamase" evidence="7">
    <location>
        <begin position="17"/>
        <end position="216"/>
    </location>
</feature>
<dbReference type="PANTHER" id="PTHR43694:SF1">
    <property type="entry name" value="RIBONUCLEASE J"/>
    <property type="match status" value="1"/>
</dbReference>
<dbReference type="PANTHER" id="PTHR43694">
    <property type="entry name" value="RIBONUCLEASE J"/>
    <property type="match status" value="1"/>
</dbReference>
<keyword evidence="3" id="KW-0378">Hydrolase</keyword>
<dbReference type="SUPFAM" id="SSF56281">
    <property type="entry name" value="Metallo-hydrolase/oxidoreductase"/>
    <property type="match status" value="1"/>
</dbReference>
<dbReference type="InterPro" id="IPR042173">
    <property type="entry name" value="RNase_J_2"/>
</dbReference>
<evidence type="ECO:0000256" key="3">
    <source>
        <dbReference type="ARBA" id="ARBA00022801"/>
    </source>
</evidence>
<dbReference type="InterPro" id="IPR011108">
    <property type="entry name" value="RMMBL"/>
</dbReference>
<dbReference type="InterPro" id="IPR055132">
    <property type="entry name" value="RNase_J_b_CASP"/>
</dbReference>
<evidence type="ECO:0000313" key="9">
    <source>
        <dbReference type="Proteomes" id="UP000501094"/>
    </source>
</evidence>
<dbReference type="InterPro" id="IPR041636">
    <property type="entry name" value="RNase_J_C"/>
</dbReference>
<keyword evidence="9" id="KW-1185">Reference proteome</keyword>
<dbReference type="Pfam" id="PF07521">
    <property type="entry name" value="RMMBL"/>
    <property type="match status" value="1"/>
</dbReference>
<evidence type="ECO:0000313" key="8">
    <source>
        <dbReference type="EMBL" id="QIZ20458.1"/>
    </source>
</evidence>
<evidence type="ECO:0000256" key="2">
    <source>
        <dbReference type="ARBA" id="ARBA00022723"/>
    </source>
</evidence>
<sequence length="551" mass="61986">MKDELLFCPLGGSGEIGMNMNLFAYGKPGEHKWIMVDIGVTFADDTLPGIDLIYPDPGFIVDKKEDLLGIILTHAHEDHIGAIAHLWPQLKCKIFATPFTAVLIKEKLKEKNIDATNYLKIVQLNGTVDLDPFKIEYITLTHSILEPNGLRIETPAGVILHTGDWKIDPEPLIGEKINSDRLKEIGKEGVLAMVCDSTNVFSMGKAGSELDVRKSLLNIMGSLKKRIVMASFASNVARMETAFYCAEKTGRQISLVGRSMHRIFKAARQCGYLKNVIEPIDAREAKKIAREKIIYLCTGSQGEPMAALMRISSYTHPDVFIEKDDAVIFSSKIIPGNEKKLYKLQNQLVRDGIEVISEESEFVHVSGHPNRDDLREMYDWVKPQCAVPVHGEHRHMIEHMKFAHEMKVPHPVQVENGDIVKLAPGKPHVFDKAPSGRLYLDGNMSVEEDAQSIKDRKNIAANGYMEVTILITAKGNIHKRPVLTFRGLPVYDADEFIYELEEAIEKTTRTFSIKSKKQEYNLIDALKITCRKCAKELTGKRPFININLVRI</sequence>
<organism evidence="8 9">
    <name type="scientific">Candidatus Pelagibacter giovannonii</name>
    <dbReference type="NCBI Taxonomy" id="2563896"/>
    <lineage>
        <taxon>Bacteria</taxon>
        <taxon>Pseudomonadati</taxon>
        <taxon>Pseudomonadota</taxon>
        <taxon>Alphaproteobacteria</taxon>
        <taxon>Candidatus Pelagibacterales</taxon>
        <taxon>Candidatus Pelagibacteraceae</taxon>
        <taxon>Candidatus Pelagibacter</taxon>
    </lineage>
</organism>
<dbReference type="GO" id="GO:0046872">
    <property type="term" value="F:metal ion binding"/>
    <property type="evidence" value="ECO:0007669"/>
    <property type="project" value="UniProtKB-KW"/>
</dbReference>
<keyword evidence="1" id="KW-0540">Nuclease</keyword>
<gene>
    <name evidence="8" type="ORF">E5R92_01485</name>
</gene>
<dbReference type="EMBL" id="CP038852">
    <property type="protein sequence ID" value="QIZ20458.1"/>
    <property type="molecule type" value="Genomic_DNA"/>
</dbReference>
<evidence type="ECO:0000259" key="7">
    <source>
        <dbReference type="SMART" id="SM00849"/>
    </source>
</evidence>
<dbReference type="InterPro" id="IPR036866">
    <property type="entry name" value="RibonucZ/Hydroxyglut_hydro"/>
</dbReference>
<dbReference type="AlphaFoldDB" id="A0A6H1Q0W3"/>
<protein>
    <submittedName>
        <fullName evidence="8">Ribonuclease J</fullName>
    </submittedName>
</protein>
<evidence type="ECO:0000256" key="5">
    <source>
        <dbReference type="ARBA" id="ARBA00022839"/>
    </source>
</evidence>
<keyword evidence="6" id="KW-0694">RNA-binding</keyword>
<dbReference type="Pfam" id="PF17770">
    <property type="entry name" value="RNase_J_C"/>
    <property type="match status" value="1"/>
</dbReference>
<dbReference type="CDD" id="cd07714">
    <property type="entry name" value="RNaseJ_MBL-fold"/>
    <property type="match status" value="1"/>
</dbReference>
<dbReference type="Gene3D" id="3.10.20.580">
    <property type="match status" value="1"/>
</dbReference>
<dbReference type="Gene3D" id="3.60.15.10">
    <property type="entry name" value="Ribonuclease Z/Hydroxyacylglutathione hydrolase-like"/>
    <property type="match status" value="1"/>
</dbReference>
<keyword evidence="2" id="KW-0479">Metal-binding</keyword>
<name>A0A6H1Q0W3_9PROT</name>
<accession>A0A6H1Q0W3</accession>
<dbReference type="GO" id="GO:0004527">
    <property type="term" value="F:exonuclease activity"/>
    <property type="evidence" value="ECO:0007669"/>
    <property type="project" value="UniProtKB-KW"/>
</dbReference>
<dbReference type="InterPro" id="IPR001279">
    <property type="entry name" value="Metallo-B-lactamas"/>
</dbReference>